<feature type="region of interest" description="Disordered" evidence="1">
    <location>
        <begin position="229"/>
        <end position="261"/>
    </location>
</feature>
<dbReference type="Proteomes" id="UP000220605">
    <property type="component" value="Unassembled WGS sequence"/>
</dbReference>
<proteinExistence type="predicted"/>
<reference evidence="3" key="1">
    <citation type="submission" date="2016-07" db="EMBL/GenBank/DDBJ databases">
        <authorList>
            <consortium name="Pathogen Informatics"/>
        </authorList>
    </citation>
    <scope>NUCLEOTIDE SEQUENCE</scope>
    <source>
        <strain evidence="2">PvW1</strain>
    </source>
</reference>
<dbReference type="VEuPathDB" id="PlasmoDB:PVX_026190"/>
<dbReference type="VEuPathDB" id="PlasmoDB:PVP01_0004670"/>
<gene>
    <name evidence="3" type="ORF">PVP01_0004670</name>
    <name evidence="2" type="ORF">PVW1_100008700</name>
</gene>
<name>A0A565A4J4_PLAVI</name>
<protein>
    <submittedName>
        <fullName evidence="2">(malaria parasite P. vivax) hypothetical protein</fullName>
    </submittedName>
    <submittedName>
        <fullName evidence="3">VIR protein</fullName>
    </submittedName>
</protein>
<dbReference type="VEuPathDB" id="PlasmoDB:PVPAM_040039800"/>
<dbReference type="Pfam" id="PF05795">
    <property type="entry name" value="Plasmodium_Vir"/>
    <property type="match status" value="1"/>
</dbReference>
<evidence type="ECO:0000313" key="3">
    <source>
        <dbReference type="EMBL" id="VUZ99753.1"/>
    </source>
</evidence>
<evidence type="ECO:0000313" key="2">
    <source>
        <dbReference type="EMBL" id="CAG9474524.1"/>
    </source>
</evidence>
<dbReference type="Proteomes" id="UP000779233">
    <property type="component" value="Unassembled WGS sequence"/>
</dbReference>
<dbReference type="VEuPathDB" id="PlasmoDB:PVW1_100008700"/>
<evidence type="ECO:0000256" key="1">
    <source>
        <dbReference type="SAM" id="MobiDB-lite"/>
    </source>
</evidence>
<dbReference type="InterPro" id="IPR008780">
    <property type="entry name" value="Plasmodium_Vir"/>
</dbReference>
<dbReference type="AlphaFoldDB" id="A0A565A4J4"/>
<dbReference type="OrthoDB" id="387297at2759"/>
<dbReference type="EMBL" id="CAJZCX010000005">
    <property type="protein sequence ID" value="CAG9474524.1"/>
    <property type="molecule type" value="Genomic_DNA"/>
</dbReference>
<sequence length="349" mass="40117">MAQKDIFGSIIVISLGSPTNELSSEKFYHNMYNYDDLREYYNDCSSIVNISPKNKKNRLRILCAQLVKYLKTKYTTMNNEEIKYHCVLLNYWIYSRLVSILRTEKMSVIAPILGEFDLKWNDIVSELSGNPLNNKCIPDGRIITYNDWRNRKELYDYYVDYNYLISMAKMYDHNKCTYYNKIKEKQALFDYFDGLCKSSPDKCPKLYNEHKSYNPNLVLSNLPCHSIMGKERAPPSEGGDVSKVTSSHHPKSLGDGPGLPQLAADSDTQLEYGNSRIGTKVTNSVLGAAPVLLTATMLYRYTPLGPWIRRFRGGRTNNMNTMDTFSPYTPETGDMFSEESANYISYQPM</sequence>
<dbReference type="EMBL" id="FLZR02000012">
    <property type="protein sequence ID" value="VUZ99753.1"/>
    <property type="molecule type" value="Genomic_DNA"/>
</dbReference>
<organism evidence="3">
    <name type="scientific">Plasmodium vivax</name>
    <name type="common">malaria parasite P. vivax</name>
    <dbReference type="NCBI Taxonomy" id="5855"/>
    <lineage>
        <taxon>Eukaryota</taxon>
        <taxon>Sar</taxon>
        <taxon>Alveolata</taxon>
        <taxon>Apicomplexa</taxon>
        <taxon>Aconoidasida</taxon>
        <taxon>Haemosporida</taxon>
        <taxon>Plasmodiidae</taxon>
        <taxon>Plasmodium</taxon>
        <taxon>Plasmodium (Plasmodium)</taxon>
    </lineage>
</organism>
<accession>A0A565A4J4</accession>